<dbReference type="InParanoid" id="A0A663F558"/>
<evidence type="ECO:0000313" key="2">
    <source>
        <dbReference type="Proteomes" id="UP000472275"/>
    </source>
</evidence>
<reference evidence="1" key="1">
    <citation type="submission" date="2025-08" db="UniProtKB">
        <authorList>
            <consortium name="Ensembl"/>
        </authorList>
    </citation>
    <scope>IDENTIFICATION</scope>
</reference>
<name>A0A663F558_AQUCH</name>
<dbReference type="Ensembl" id="ENSACCT00020020846.1">
    <property type="protein sequence ID" value="ENSACCP00020019975.1"/>
    <property type="gene ID" value="ENSACCG00020013747.1"/>
</dbReference>
<sequence>MFSSLSPSCLTLPPLWSHGMFLAPQVKCYNSVQGTIYDYGALTLDGDEYVPFRNYAGKMVLFVNVATY</sequence>
<keyword evidence="2" id="KW-1185">Reference proteome</keyword>
<dbReference type="GeneTree" id="ENSGT00950000185412"/>
<evidence type="ECO:0000313" key="1">
    <source>
        <dbReference type="Ensembl" id="ENSACCP00020019975.1"/>
    </source>
</evidence>
<evidence type="ECO:0008006" key="3">
    <source>
        <dbReference type="Google" id="ProtNLM"/>
    </source>
</evidence>
<accession>A0A663F558</accession>
<protein>
    <recommendedName>
        <fullName evidence="3">Glutathione peroxidase 3</fullName>
    </recommendedName>
</protein>
<dbReference type="Gene3D" id="3.40.30.10">
    <property type="entry name" value="Glutaredoxin"/>
    <property type="match status" value="1"/>
</dbReference>
<organism evidence="1 2">
    <name type="scientific">Aquila chrysaetos chrysaetos</name>
    <dbReference type="NCBI Taxonomy" id="223781"/>
    <lineage>
        <taxon>Eukaryota</taxon>
        <taxon>Metazoa</taxon>
        <taxon>Chordata</taxon>
        <taxon>Craniata</taxon>
        <taxon>Vertebrata</taxon>
        <taxon>Euteleostomi</taxon>
        <taxon>Archelosauria</taxon>
        <taxon>Archosauria</taxon>
        <taxon>Dinosauria</taxon>
        <taxon>Saurischia</taxon>
        <taxon>Theropoda</taxon>
        <taxon>Coelurosauria</taxon>
        <taxon>Aves</taxon>
        <taxon>Neognathae</taxon>
        <taxon>Neoaves</taxon>
        <taxon>Telluraves</taxon>
        <taxon>Accipitrimorphae</taxon>
        <taxon>Accipitriformes</taxon>
        <taxon>Accipitridae</taxon>
        <taxon>Accipitrinae</taxon>
        <taxon>Aquila</taxon>
    </lineage>
</organism>
<reference evidence="1" key="2">
    <citation type="submission" date="2025-09" db="UniProtKB">
        <authorList>
            <consortium name="Ensembl"/>
        </authorList>
    </citation>
    <scope>IDENTIFICATION</scope>
</reference>
<proteinExistence type="predicted"/>
<dbReference type="Proteomes" id="UP000472275">
    <property type="component" value="Chromosome 22"/>
</dbReference>
<dbReference type="AlphaFoldDB" id="A0A663F558"/>